<dbReference type="EMBL" id="DSMG01000034">
    <property type="protein sequence ID" value="HDX30288.1"/>
    <property type="molecule type" value="Genomic_DNA"/>
</dbReference>
<protein>
    <submittedName>
        <fullName evidence="2">Class I SAM-dependent methyltransferase</fullName>
    </submittedName>
</protein>
<reference evidence="2" key="1">
    <citation type="journal article" date="2020" name="mSystems">
        <title>Genome- and Community-Level Interaction Insights into Carbon Utilization and Element Cycling Functions of Hydrothermarchaeota in Hydrothermal Sediment.</title>
        <authorList>
            <person name="Zhou Z."/>
            <person name="Liu Y."/>
            <person name="Xu W."/>
            <person name="Pan J."/>
            <person name="Luo Z.H."/>
            <person name="Li M."/>
        </authorList>
    </citation>
    <scope>NUCLEOTIDE SEQUENCE [LARGE SCALE GENOMIC DNA]</scope>
    <source>
        <strain evidence="2">SpSt-289</strain>
    </source>
</reference>
<sequence>MLNFLKKALTDNRPRKVNRKKLVSTTKNFETLTEIERIKYAYQVYHEVDFASRLWSAENPGNQRIVKERTLELQTLLTQAQLLPLVYFKILDIGCGNGDVLATFLNWGALPQNLFGIDLLENRINSAKQRHPSFHFTQGNAECIPYPELYFDFVIFFTVFSSILDSRMRMNIAKEADRILKPGGRIIWYDFRYRNPKNHHTRPMGRKQIAELFPSYQVELKPVTLLPPLARRLGKTTNVFYPFLSSFSFLRTHYIGFLIKPGNK</sequence>
<dbReference type="InterPro" id="IPR050508">
    <property type="entry name" value="Methyltransf_Superfamily"/>
</dbReference>
<dbReference type="SUPFAM" id="SSF53335">
    <property type="entry name" value="S-adenosyl-L-methionine-dependent methyltransferases"/>
    <property type="match status" value="1"/>
</dbReference>
<dbReference type="CDD" id="cd02440">
    <property type="entry name" value="AdoMet_MTases"/>
    <property type="match status" value="1"/>
</dbReference>
<dbReference type="GO" id="GO:0032259">
    <property type="term" value="P:methylation"/>
    <property type="evidence" value="ECO:0007669"/>
    <property type="project" value="UniProtKB-KW"/>
</dbReference>
<keyword evidence="2" id="KW-0808">Transferase</keyword>
<dbReference type="GO" id="GO:0008168">
    <property type="term" value="F:methyltransferase activity"/>
    <property type="evidence" value="ECO:0007669"/>
    <property type="project" value="UniProtKB-KW"/>
</dbReference>
<dbReference type="Gene3D" id="3.40.50.150">
    <property type="entry name" value="Vaccinia Virus protein VP39"/>
    <property type="match status" value="1"/>
</dbReference>
<evidence type="ECO:0000313" key="2">
    <source>
        <dbReference type="EMBL" id="HDX30288.1"/>
    </source>
</evidence>
<proteinExistence type="predicted"/>
<dbReference type="Pfam" id="PF13649">
    <property type="entry name" value="Methyltransf_25"/>
    <property type="match status" value="1"/>
</dbReference>
<name>A0A7C1JV79_9CHLR</name>
<accession>A0A7C1JV79</accession>
<dbReference type="PANTHER" id="PTHR42912">
    <property type="entry name" value="METHYLTRANSFERASE"/>
    <property type="match status" value="1"/>
</dbReference>
<keyword evidence="2" id="KW-0489">Methyltransferase</keyword>
<organism evidence="2">
    <name type="scientific">Caldilinea aerophila</name>
    <dbReference type="NCBI Taxonomy" id="133453"/>
    <lineage>
        <taxon>Bacteria</taxon>
        <taxon>Bacillati</taxon>
        <taxon>Chloroflexota</taxon>
        <taxon>Caldilineae</taxon>
        <taxon>Caldilineales</taxon>
        <taxon>Caldilineaceae</taxon>
        <taxon>Caldilinea</taxon>
    </lineage>
</organism>
<gene>
    <name evidence="2" type="ORF">ENQ20_02215</name>
</gene>
<dbReference type="InterPro" id="IPR029063">
    <property type="entry name" value="SAM-dependent_MTases_sf"/>
</dbReference>
<evidence type="ECO:0000259" key="1">
    <source>
        <dbReference type="Pfam" id="PF13649"/>
    </source>
</evidence>
<dbReference type="InterPro" id="IPR041698">
    <property type="entry name" value="Methyltransf_25"/>
</dbReference>
<feature type="domain" description="Methyltransferase" evidence="1">
    <location>
        <begin position="90"/>
        <end position="184"/>
    </location>
</feature>
<dbReference type="AlphaFoldDB" id="A0A7C1JV79"/>
<comment type="caution">
    <text evidence="2">The sequence shown here is derived from an EMBL/GenBank/DDBJ whole genome shotgun (WGS) entry which is preliminary data.</text>
</comment>